<dbReference type="SUPFAM" id="SSF51556">
    <property type="entry name" value="Metallo-dependent hydrolases"/>
    <property type="match status" value="1"/>
</dbReference>
<protein>
    <submittedName>
        <fullName evidence="3">Uncharacterized protein</fullName>
    </submittedName>
</protein>
<evidence type="ECO:0000256" key="1">
    <source>
        <dbReference type="SAM" id="MobiDB-lite"/>
    </source>
</evidence>
<keyword evidence="4" id="KW-1185">Reference proteome</keyword>
<feature type="compositionally biased region" description="Acidic residues" evidence="1">
    <location>
        <begin position="45"/>
        <end position="57"/>
    </location>
</feature>
<dbReference type="RefSeq" id="WP_368376275.1">
    <property type="nucleotide sequence ID" value="NZ_JBFRYB010000001.1"/>
</dbReference>
<accession>A0ABV3TY36</accession>
<dbReference type="Proteomes" id="UP001557484">
    <property type="component" value="Unassembled WGS sequence"/>
</dbReference>
<gene>
    <name evidence="3" type="ORF">AB4875_11905</name>
</gene>
<name>A0ABV3TY36_9GAMM</name>
<feature type="signal peptide" evidence="2">
    <location>
        <begin position="1"/>
        <end position="21"/>
    </location>
</feature>
<sequence length="897" mass="96312">MHQLSYTMLAAILVSMLSACGGSSSSSGNSVTPPPVTKPQCSDGIDNDNDGLIDDQDIGCSTDQDNDETDPPVDPVDPRLTRYQMSNACWVIKASNDKYLAADGDGYKASASEIAAAEAFYMKPTALGSYMLYNSSRQLLAATNTGSTSNIASAAANDDADWRVLALGDTTTYPENPVYDTEPTPEAVATLYTFVDPAIKADSFTLTVASQGRNLAIDDSGNLQTLPPASAPTDEAFSFERATGCANFPEAQSNFSGQPFKGTRPDGTVLGHADAHVHISATEFLGGAHWGKPFHKFGVEQALGNCAVEHGDDGRLDVVGGLFAMNPNGHATDGWPTFSEWPKRDNLIHEAIYWKWLERAWAGGLRVVVNDLVDNETLCELQRNVAGDPTRDCNSMNNAGRQAGTMYAMENYIDAQYGGPGEGFFQIVHSSDDARAVIEDGKIAVVLGIEISNLFNCKVKYNPLRQQRPFEEDGAGFTENSYECTVEEGKPNSIATQMKRVHDWGVRQIISIHEFDNAFGGNGIFDGLILNVGNRENSGGIPSGDLAGLTDLFAGQPNQAQFEALAANLPTTELPTGEFWTTYNCPEEGVTEGFSGYLWGNSGGSTQGFLPQPACVAIGQDGRSGGVTPCYPADVPQCNARWMTPAGLYTYGKMMEMGFIFDWDHMEMGMKTQALELAEAQNPVYPFVSTHGTFGGTTIDQATRLLANGGILYPSNGSSKGFREDMDETAGIYVSAMAKRAAAGKDSLLFGFGYGTDTNGLSAQSGPRNNPENPINYPFSLFNGAPFNAMSEFNGVQAVVFNQPNSLDVDGNEVRSWHEDVDGNAHYGMLSDFVEEIALDGSIEQTRHLFNSAEVFLQTWKRTELSSAAIQASGLKQPPATAPAILRPAPPLGDFAP</sequence>
<organism evidence="3 4">
    <name type="scientific">Zhongshania arctica</name>
    <dbReference type="NCBI Taxonomy" id="3238302"/>
    <lineage>
        <taxon>Bacteria</taxon>
        <taxon>Pseudomonadati</taxon>
        <taxon>Pseudomonadota</taxon>
        <taxon>Gammaproteobacteria</taxon>
        <taxon>Cellvibrionales</taxon>
        <taxon>Spongiibacteraceae</taxon>
        <taxon>Zhongshania</taxon>
    </lineage>
</organism>
<dbReference type="InterPro" id="IPR032466">
    <property type="entry name" value="Metal_Hydrolase"/>
</dbReference>
<feature type="region of interest" description="Disordered" evidence="1">
    <location>
        <begin position="24"/>
        <end position="79"/>
    </location>
</feature>
<dbReference type="EMBL" id="JBFRYB010000001">
    <property type="protein sequence ID" value="MEX1666191.1"/>
    <property type="molecule type" value="Genomic_DNA"/>
</dbReference>
<proteinExistence type="predicted"/>
<comment type="caution">
    <text evidence="3">The sequence shown here is derived from an EMBL/GenBank/DDBJ whole genome shotgun (WGS) entry which is preliminary data.</text>
</comment>
<evidence type="ECO:0000313" key="4">
    <source>
        <dbReference type="Proteomes" id="UP001557484"/>
    </source>
</evidence>
<feature type="chain" id="PRO_5045689899" evidence="2">
    <location>
        <begin position="22"/>
        <end position="897"/>
    </location>
</feature>
<reference evidence="3 4" key="1">
    <citation type="journal article" date="2011" name="Int. J. Syst. Evol. Microbiol.">
        <title>Zhongshania antarctica gen. nov., sp. nov. and Zhongshania guokunii sp. nov., gammaproteobacteria respectively isolated from coastal attached (fast) ice and surface seawater of the Antarctic.</title>
        <authorList>
            <person name="Li H.J."/>
            <person name="Zhang X.Y."/>
            <person name="Chen C.X."/>
            <person name="Zhang Y.J."/>
            <person name="Gao Z.M."/>
            <person name="Yu Y."/>
            <person name="Chen X.L."/>
            <person name="Chen B."/>
            <person name="Zhang Y.Z."/>
        </authorList>
    </citation>
    <scope>NUCLEOTIDE SEQUENCE [LARGE SCALE GENOMIC DNA]</scope>
    <source>
        <strain evidence="3 4">R06B22</strain>
    </source>
</reference>
<evidence type="ECO:0000313" key="3">
    <source>
        <dbReference type="EMBL" id="MEX1666191.1"/>
    </source>
</evidence>
<evidence type="ECO:0000256" key="2">
    <source>
        <dbReference type="SAM" id="SignalP"/>
    </source>
</evidence>
<keyword evidence="2" id="KW-0732">Signal</keyword>
<dbReference type="Gene3D" id="3.20.20.140">
    <property type="entry name" value="Metal-dependent hydrolases"/>
    <property type="match status" value="1"/>
</dbReference>